<dbReference type="InterPro" id="IPR035918">
    <property type="entry name" value="CytB_endotoxin-like_sf"/>
</dbReference>
<keyword evidence="1" id="KW-0749">Sporulation</keyword>
<dbReference type="InterPro" id="IPR001615">
    <property type="entry name" value="Endotoxin_CytB"/>
</dbReference>
<dbReference type="AlphaFoldDB" id="A0AAN7BIX5"/>
<dbReference type="GO" id="GO:0030435">
    <property type="term" value="P:sporulation resulting in formation of a cellular spore"/>
    <property type="evidence" value="ECO:0007669"/>
    <property type="project" value="UniProtKB-KW"/>
</dbReference>
<dbReference type="EMBL" id="MU865403">
    <property type="protein sequence ID" value="KAK4224108.1"/>
    <property type="molecule type" value="Genomic_DNA"/>
</dbReference>
<sequence length="195" mass="22197">MSDEKLPTSIQMMKYAGNYVKLEIDKETNQDKRWFDWGGFKASIDGYKGDDLIFDKFKSTIIANRESTVSTMVEKIVKFLVEALSVVMDEGDIKALTSTIEATFTNLKEKSSNGFLDFNKPNDRNNSSWKYRIQFAFPNPDLPDYFFSLVSTIKLEANVSSESEWWGLSSSSSRNFSTAINAIKLVMAKDFKIPN</sequence>
<reference evidence="2" key="2">
    <citation type="submission" date="2023-05" db="EMBL/GenBank/DDBJ databases">
        <authorList>
            <consortium name="Lawrence Berkeley National Laboratory"/>
            <person name="Steindorff A."/>
            <person name="Hensen N."/>
            <person name="Bonometti L."/>
            <person name="Westerberg I."/>
            <person name="Brannstrom I.O."/>
            <person name="Guillou S."/>
            <person name="Cros-Aarteil S."/>
            <person name="Calhoun S."/>
            <person name="Haridas S."/>
            <person name="Kuo A."/>
            <person name="Mondo S."/>
            <person name="Pangilinan J."/>
            <person name="Riley R."/>
            <person name="Labutti K."/>
            <person name="Andreopoulos B."/>
            <person name="Lipzen A."/>
            <person name="Chen C."/>
            <person name="Yanf M."/>
            <person name="Daum C."/>
            <person name="Ng V."/>
            <person name="Clum A."/>
            <person name="Ohm R."/>
            <person name="Martin F."/>
            <person name="Silar P."/>
            <person name="Natvig D."/>
            <person name="Lalanne C."/>
            <person name="Gautier V."/>
            <person name="Ament-Velasquez S.L."/>
            <person name="Kruys A."/>
            <person name="Hutchinson M.I."/>
            <person name="Powell A.J."/>
            <person name="Barry K."/>
            <person name="Miller A.N."/>
            <person name="Grigoriev I.V."/>
            <person name="Debuchy R."/>
            <person name="Gladieux P."/>
            <person name="Thoren M.H."/>
            <person name="Johannesson H."/>
        </authorList>
    </citation>
    <scope>NUCLEOTIDE SEQUENCE</scope>
    <source>
        <strain evidence="2">CBS 990.96</strain>
    </source>
</reference>
<organism evidence="2 3">
    <name type="scientific">Podospora fimiseda</name>
    <dbReference type="NCBI Taxonomy" id="252190"/>
    <lineage>
        <taxon>Eukaryota</taxon>
        <taxon>Fungi</taxon>
        <taxon>Dikarya</taxon>
        <taxon>Ascomycota</taxon>
        <taxon>Pezizomycotina</taxon>
        <taxon>Sordariomycetes</taxon>
        <taxon>Sordariomycetidae</taxon>
        <taxon>Sordariales</taxon>
        <taxon>Podosporaceae</taxon>
        <taxon>Podospora</taxon>
    </lineage>
</organism>
<protein>
    <submittedName>
        <fullName evidence="2">Delta-endotoxin CytB</fullName>
    </submittedName>
</protein>
<keyword evidence="3" id="KW-1185">Reference proteome</keyword>
<dbReference type="GO" id="GO:0005576">
    <property type="term" value="C:extracellular region"/>
    <property type="evidence" value="ECO:0007669"/>
    <property type="project" value="InterPro"/>
</dbReference>
<comment type="caution">
    <text evidence="2">The sequence shown here is derived from an EMBL/GenBank/DDBJ whole genome shotgun (WGS) entry which is preliminary data.</text>
</comment>
<dbReference type="SUPFAM" id="SSF55676">
    <property type="entry name" value="CytB endotoxin-like"/>
    <property type="match status" value="1"/>
</dbReference>
<name>A0AAN7BIX5_9PEZI</name>
<dbReference type="Gene3D" id="3.40.198.10">
    <property type="entry name" value="Delta-endotoxin CytB-like"/>
    <property type="match status" value="1"/>
</dbReference>
<evidence type="ECO:0000256" key="1">
    <source>
        <dbReference type="ARBA" id="ARBA00022969"/>
    </source>
</evidence>
<dbReference type="Proteomes" id="UP001301958">
    <property type="component" value="Unassembled WGS sequence"/>
</dbReference>
<reference evidence="2" key="1">
    <citation type="journal article" date="2023" name="Mol. Phylogenet. Evol.">
        <title>Genome-scale phylogeny and comparative genomics of the fungal order Sordariales.</title>
        <authorList>
            <person name="Hensen N."/>
            <person name="Bonometti L."/>
            <person name="Westerberg I."/>
            <person name="Brannstrom I.O."/>
            <person name="Guillou S."/>
            <person name="Cros-Aarteil S."/>
            <person name="Calhoun S."/>
            <person name="Haridas S."/>
            <person name="Kuo A."/>
            <person name="Mondo S."/>
            <person name="Pangilinan J."/>
            <person name="Riley R."/>
            <person name="LaButti K."/>
            <person name="Andreopoulos B."/>
            <person name="Lipzen A."/>
            <person name="Chen C."/>
            <person name="Yan M."/>
            <person name="Daum C."/>
            <person name="Ng V."/>
            <person name="Clum A."/>
            <person name="Steindorff A."/>
            <person name="Ohm R.A."/>
            <person name="Martin F."/>
            <person name="Silar P."/>
            <person name="Natvig D.O."/>
            <person name="Lalanne C."/>
            <person name="Gautier V."/>
            <person name="Ament-Velasquez S.L."/>
            <person name="Kruys A."/>
            <person name="Hutchinson M.I."/>
            <person name="Powell A.J."/>
            <person name="Barry K."/>
            <person name="Miller A.N."/>
            <person name="Grigoriev I.V."/>
            <person name="Debuchy R."/>
            <person name="Gladieux P."/>
            <person name="Hiltunen Thoren M."/>
            <person name="Johannesson H."/>
        </authorList>
    </citation>
    <scope>NUCLEOTIDE SEQUENCE</scope>
    <source>
        <strain evidence="2">CBS 990.96</strain>
    </source>
</reference>
<dbReference type="Pfam" id="PF01338">
    <property type="entry name" value="Bac_thur_toxin"/>
    <property type="match status" value="1"/>
</dbReference>
<proteinExistence type="predicted"/>
<accession>A0AAN7BIX5</accession>
<gene>
    <name evidence="2" type="ORF">QBC38DRAFT_458623</name>
</gene>
<evidence type="ECO:0000313" key="3">
    <source>
        <dbReference type="Proteomes" id="UP001301958"/>
    </source>
</evidence>
<evidence type="ECO:0000313" key="2">
    <source>
        <dbReference type="EMBL" id="KAK4224108.1"/>
    </source>
</evidence>